<feature type="region of interest" description="Disordered" evidence="1">
    <location>
        <begin position="90"/>
        <end position="300"/>
    </location>
</feature>
<feature type="compositionally biased region" description="Gly residues" evidence="1">
    <location>
        <begin position="14"/>
        <end position="30"/>
    </location>
</feature>
<name>A0AAW3TVM2_9SPHN</name>
<feature type="compositionally biased region" description="Acidic residues" evidence="1">
    <location>
        <begin position="103"/>
        <end position="113"/>
    </location>
</feature>
<feature type="domain" description="DUF4167" evidence="2">
    <location>
        <begin position="11"/>
        <end position="87"/>
    </location>
</feature>
<feature type="region of interest" description="Disordered" evidence="1">
    <location>
        <begin position="1"/>
        <end position="41"/>
    </location>
</feature>
<evidence type="ECO:0000313" key="4">
    <source>
        <dbReference type="Proteomes" id="UP000528945"/>
    </source>
</evidence>
<comment type="caution">
    <text evidence="3">The sequence shown here is derived from an EMBL/GenBank/DDBJ whole genome shotgun (WGS) entry which is preliminary data.</text>
</comment>
<dbReference type="InterPro" id="IPR025430">
    <property type="entry name" value="DUF4167"/>
</dbReference>
<organism evidence="3 4">
    <name type="scientific">Sphingomonas aquatilis</name>
    <dbReference type="NCBI Taxonomy" id="93063"/>
    <lineage>
        <taxon>Bacteria</taxon>
        <taxon>Pseudomonadati</taxon>
        <taxon>Pseudomonadota</taxon>
        <taxon>Alphaproteobacteria</taxon>
        <taxon>Sphingomonadales</taxon>
        <taxon>Sphingomonadaceae</taxon>
        <taxon>Sphingomonas</taxon>
    </lineage>
</organism>
<keyword evidence="4" id="KW-1185">Reference proteome</keyword>
<dbReference type="Pfam" id="PF13763">
    <property type="entry name" value="DUF4167"/>
    <property type="match status" value="1"/>
</dbReference>
<protein>
    <recommendedName>
        <fullName evidence="2">DUF4167 domain-containing protein</fullName>
    </recommendedName>
</protein>
<proteinExistence type="predicted"/>
<feature type="compositionally biased region" description="Basic and acidic residues" evidence="1">
    <location>
        <begin position="114"/>
        <end position="213"/>
    </location>
</feature>
<sequence>MINNRQNGRRRGRGGNNGGGNNGPRQGGQGRPDNGNRIDSRARGNANQLFEKYKNLAMEAQRQGDRVNTEYYLQFADHYFRVLADQRGRFEDNQPRRQQPFDLNDDEDYGDEGEPIRAGEQDGEVQARDGQGREDRPQRQSRDRQDRQDRDRQDGDQRQGRNWDDRGNREERGNREDRQQRDDRPQREDRVRRPRFEAEQARVEVAGQHRADPIAEGESLTERAETVIAADAPAPKRRGRPRRDAQVEAPAAEDQGNGVDADRLPPSLNIAAANDSDEEAPKPRRRRTPRTPAVEVPAAE</sequence>
<dbReference type="EMBL" id="JACIDB010000008">
    <property type="protein sequence ID" value="MBB3876741.1"/>
    <property type="molecule type" value="Genomic_DNA"/>
</dbReference>
<dbReference type="AlphaFoldDB" id="A0AAW3TVM2"/>
<feature type="compositionally biased region" description="Low complexity" evidence="1">
    <location>
        <begin position="290"/>
        <end position="300"/>
    </location>
</feature>
<evidence type="ECO:0000256" key="1">
    <source>
        <dbReference type="SAM" id="MobiDB-lite"/>
    </source>
</evidence>
<dbReference type="RefSeq" id="WP_147035797.1">
    <property type="nucleotide sequence ID" value="NZ_JACIDB010000008.1"/>
</dbReference>
<evidence type="ECO:0000259" key="2">
    <source>
        <dbReference type="Pfam" id="PF13763"/>
    </source>
</evidence>
<reference evidence="3 4" key="1">
    <citation type="submission" date="2020-08" db="EMBL/GenBank/DDBJ databases">
        <title>Genomic Encyclopedia of Type Strains, Phase IV (KMG-IV): sequencing the most valuable type-strain genomes for metagenomic binning, comparative biology and taxonomic classification.</title>
        <authorList>
            <person name="Goeker M."/>
        </authorList>
    </citation>
    <scope>NUCLEOTIDE SEQUENCE [LARGE SCALE GENOMIC DNA]</scope>
    <source>
        <strain evidence="3 4">DSM 15581</strain>
    </source>
</reference>
<gene>
    <name evidence="3" type="ORF">GGR47_003003</name>
</gene>
<evidence type="ECO:0000313" key="3">
    <source>
        <dbReference type="EMBL" id="MBB3876741.1"/>
    </source>
</evidence>
<dbReference type="Proteomes" id="UP000528945">
    <property type="component" value="Unassembled WGS sequence"/>
</dbReference>
<accession>A0AAW3TVM2</accession>